<reference evidence="1" key="2">
    <citation type="submission" date="2025-09" db="UniProtKB">
        <authorList>
            <consortium name="EnsemblPlants"/>
        </authorList>
    </citation>
    <scope>IDENTIFICATION</scope>
</reference>
<protein>
    <submittedName>
        <fullName evidence="1">Uncharacterized protein</fullName>
    </submittedName>
</protein>
<sequence length="479" mass="54113">MPCGGGDGRRRPAMRSKCLIREAKEPLDAAGGALTLSRCSHGETVATFDTRDGIKRRISLGKRRLLCDTSSKKQKKKAQTTSELPEELVLEILVRLPVKSLRRFKCVSKAWRTTISDPSFISSHLKRSASRWEQNPSLLITPHTLDRAVQGQNWPTTFSSNIRFYQWQQGAPKARLVHGMDFAGEFSSVCVFAHCDGLVLLPTDTNVYLFNPATRDVLTLPESNRNKRPGIIVLPVGFGRDPRTGLYKVARSFFRSRDPETGMYNMGMEVCTVGGGGAAPCWRETASDQPYPVEAWVTTQTTVKGGMYWIIDKRHLKPRPHAILRFGLEDETFGVTRLPDELDPGDDDFFHLDVMGGELCLTGSHVGEPDEHPLIIWALVEDDDDAQRSLWEQRYRINVTDLFHPLALLPNSGSGSAMMIWLSHKLYCYDLRSNELTVVCELERLRYERHRTGSFRSAQRDAYFFNVIPYTESLVSITD</sequence>
<organism evidence="1 2">
    <name type="scientific">Avena sativa</name>
    <name type="common">Oat</name>
    <dbReference type="NCBI Taxonomy" id="4498"/>
    <lineage>
        <taxon>Eukaryota</taxon>
        <taxon>Viridiplantae</taxon>
        <taxon>Streptophyta</taxon>
        <taxon>Embryophyta</taxon>
        <taxon>Tracheophyta</taxon>
        <taxon>Spermatophyta</taxon>
        <taxon>Magnoliopsida</taxon>
        <taxon>Liliopsida</taxon>
        <taxon>Poales</taxon>
        <taxon>Poaceae</taxon>
        <taxon>BOP clade</taxon>
        <taxon>Pooideae</taxon>
        <taxon>Poodae</taxon>
        <taxon>Poeae</taxon>
        <taxon>Poeae Chloroplast Group 1 (Aveneae type)</taxon>
        <taxon>Aveninae</taxon>
        <taxon>Avena</taxon>
    </lineage>
</organism>
<reference evidence="1" key="1">
    <citation type="submission" date="2021-05" db="EMBL/GenBank/DDBJ databases">
        <authorList>
            <person name="Scholz U."/>
            <person name="Mascher M."/>
            <person name="Fiebig A."/>
        </authorList>
    </citation>
    <scope>NUCLEOTIDE SEQUENCE [LARGE SCALE GENOMIC DNA]</scope>
</reference>
<proteinExistence type="predicted"/>
<dbReference type="EnsemblPlants" id="AVESA.00010b.r2.4CG1266550.1">
    <property type="protein sequence ID" value="AVESA.00010b.r2.4CG1266550.1.CDS"/>
    <property type="gene ID" value="AVESA.00010b.r2.4CG1266550"/>
</dbReference>
<keyword evidence="2" id="KW-1185">Reference proteome</keyword>
<dbReference type="Proteomes" id="UP001732700">
    <property type="component" value="Chromosome 4C"/>
</dbReference>
<accession>A0ACD5WQ34</accession>
<evidence type="ECO:0000313" key="2">
    <source>
        <dbReference type="Proteomes" id="UP001732700"/>
    </source>
</evidence>
<evidence type="ECO:0000313" key="1">
    <source>
        <dbReference type="EnsemblPlants" id="AVESA.00010b.r2.4CG1266550.1.CDS"/>
    </source>
</evidence>
<name>A0ACD5WQ34_AVESA</name>